<feature type="compositionally biased region" description="Basic and acidic residues" evidence="1">
    <location>
        <begin position="16"/>
        <end position="25"/>
    </location>
</feature>
<dbReference type="GO" id="GO:0042393">
    <property type="term" value="F:histone binding"/>
    <property type="evidence" value="ECO:0007669"/>
    <property type="project" value="InterPro"/>
</dbReference>
<feature type="compositionally biased region" description="Low complexity" evidence="1">
    <location>
        <begin position="276"/>
        <end position="285"/>
    </location>
</feature>
<dbReference type="GO" id="GO:0005634">
    <property type="term" value="C:nucleus"/>
    <property type="evidence" value="ECO:0007669"/>
    <property type="project" value="InterPro"/>
</dbReference>
<sequence length="825" mass="89951">MEPPTKRLRLTGGLHHGSDNGRDGVCELSSQPEELLRQHDPDDELVKRRAMAGNRFQRAMAGIFSKYGRDFTDVGDEIDLETGEVIVDNGHLAHMRYEGDVGVEEDSADDQGSEEEGVRLGDIPDEHDEGIRLEDIPDDWDGEGDAQSEEDSPTHRRPFPRASNDRNRASSQGHTESEEEDRIMHRDPPRHASDNHNRDIYSGAEAHGHMIPRHPPPQYPMALVPESNQAMFGGFPVLPVLPMNGFFLGLDPRAGVFNNSSSFNAQPWGLPGGWGLPAPDSLPKPKLSPRRPSRTRRGRPSQTRSFESSIWAPGSGYVDSWLPRQTEGAGKRGRGRKSMPRARGTAGKRGRPRKTVPSSRLLPPSHGTCVEGGDGAITENGEQWDTSSGGHVLRDITGVEDDLAHSHEKPHTSSKAQAMQHKSIGTPRSHPDGPGKSKLNKAEPPESQTPKGDNPVENTSLIARRRSLRERKPPDFLGKISWAEALAKGRESHLVVELRRDNPPRYDDYENTNHGEQGLPTPPESGHEGPTDSGPPHVVPQSSRETIPDSQERHEGATDSEPLHAVPGRETIPDSQETASSRRSLAQQEGTEDPEPRIRYTIGNPSNALSDDEMPVLFTKPKRPKASQERGRASPPSKTSPTEHAPSKVSPPKRTPSKASPSKASPSKASPSKASPSKTTQFEATPSKTSPSKATPSKSSPSKPHTPRHTAIQTTKAPSSRRSILSLISSSDDENDDDEDELLAADSSHALTLPKLFATSTFSSARKSKTWRASARTTESYRTPVARRVRDAFSPASVVKTPGGTVRTCGVDGYRCGADFCFSCL</sequence>
<feature type="compositionally biased region" description="Basic and acidic residues" evidence="1">
    <location>
        <begin position="116"/>
        <end position="135"/>
    </location>
</feature>
<feature type="region of interest" description="Disordered" evidence="1">
    <location>
        <begin position="1"/>
        <end position="26"/>
    </location>
</feature>
<feature type="region of interest" description="Disordered" evidence="1">
    <location>
        <begin position="274"/>
        <end position="739"/>
    </location>
</feature>
<feature type="compositionally biased region" description="Polar residues" evidence="1">
    <location>
        <begin position="380"/>
        <end position="389"/>
    </location>
</feature>
<evidence type="ECO:0000313" key="3">
    <source>
        <dbReference type="Proteomes" id="UP000029964"/>
    </source>
</evidence>
<feature type="compositionally biased region" description="Polar residues" evidence="1">
    <location>
        <begin position="573"/>
        <end position="589"/>
    </location>
</feature>
<reference evidence="3" key="1">
    <citation type="journal article" date="2014" name="Genome Announc.">
        <title>Genome sequence and annotation of Acremonium chrysogenum, producer of the beta-lactam antibiotic cephalosporin C.</title>
        <authorList>
            <person name="Terfehr D."/>
            <person name="Dahlmann T.A."/>
            <person name="Specht T."/>
            <person name="Zadra I."/>
            <person name="Kuernsteiner H."/>
            <person name="Kueck U."/>
        </authorList>
    </citation>
    <scope>NUCLEOTIDE SEQUENCE [LARGE SCALE GENOMIC DNA]</scope>
    <source>
        <strain evidence="3">ATCC 11550 / CBS 779.69 / DSM 880 / IAM 14645 / JCM 23072 / IMI 49137</strain>
    </source>
</reference>
<feature type="compositionally biased region" description="Acidic residues" evidence="1">
    <location>
        <begin position="102"/>
        <end position="115"/>
    </location>
</feature>
<dbReference type="AlphaFoldDB" id="A0A086T3D6"/>
<name>A0A086T3D6_HAPC1</name>
<dbReference type="STRING" id="857340.A0A086T3D6"/>
<evidence type="ECO:0000256" key="1">
    <source>
        <dbReference type="SAM" id="MobiDB-lite"/>
    </source>
</evidence>
<gene>
    <name evidence="2" type="ORF">ACRE_053900</name>
</gene>
<feature type="region of interest" description="Disordered" evidence="1">
    <location>
        <begin position="102"/>
        <end position="200"/>
    </location>
</feature>
<feature type="compositionally biased region" description="Low complexity" evidence="1">
    <location>
        <begin position="720"/>
        <end position="730"/>
    </location>
</feature>
<evidence type="ECO:0000313" key="2">
    <source>
        <dbReference type="EMBL" id="KFH43868.1"/>
    </source>
</evidence>
<dbReference type="EMBL" id="JPKY01000060">
    <property type="protein sequence ID" value="KFH43868.1"/>
    <property type="molecule type" value="Genomic_DNA"/>
</dbReference>
<dbReference type="InterPro" id="IPR018465">
    <property type="entry name" value="Scm3/HJURP"/>
</dbReference>
<dbReference type="HOGENOM" id="CLU_309290_0_0_1"/>
<comment type="caution">
    <text evidence="2">The sequence shown here is derived from an EMBL/GenBank/DDBJ whole genome shotgun (WGS) entry which is preliminary data.</text>
</comment>
<feature type="compositionally biased region" description="Basic and acidic residues" evidence="1">
    <location>
        <begin position="546"/>
        <end position="557"/>
    </location>
</feature>
<feature type="compositionally biased region" description="Acidic residues" evidence="1">
    <location>
        <begin position="136"/>
        <end position="151"/>
    </location>
</feature>
<dbReference type="InterPro" id="IPR009072">
    <property type="entry name" value="Histone-fold"/>
</dbReference>
<accession>A0A086T3D6</accession>
<organism evidence="2 3">
    <name type="scientific">Hapsidospora chrysogenum (strain ATCC 11550 / CBS 779.69 / DSM 880 / IAM 14645 / JCM 23072 / IMI 49137)</name>
    <name type="common">Acremonium chrysogenum</name>
    <dbReference type="NCBI Taxonomy" id="857340"/>
    <lineage>
        <taxon>Eukaryota</taxon>
        <taxon>Fungi</taxon>
        <taxon>Dikarya</taxon>
        <taxon>Ascomycota</taxon>
        <taxon>Pezizomycotina</taxon>
        <taxon>Sordariomycetes</taxon>
        <taxon>Hypocreomycetidae</taxon>
        <taxon>Hypocreales</taxon>
        <taxon>Bionectriaceae</taxon>
        <taxon>Hapsidospora</taxon>
    </lineage>
</organism>
<feature type="compositionally biased region" description="Basic and acidic residues" evidence="1">
    <location>
        <begin position="487"/>
        <end position="513"/>
    </location>
</feature>
<dbReference type="Pfam" id="PF10384">
    <property type="entry name" value="Scm3"/>
    <property type="match status" value="1"/>
</dbReference>
<feature type="compositionally biased region" description="Basic and acidic residues" evidence="1">
    <location>
        <begin position="182"/>
        <end position="199"/>
    </location>
</feature>
<dbReference type="PANTHER" id="PTHR15992:SF5">
    <property type="entry name" value="HOLLIDAY JUNCTION RECOGNITION PROTEIN"/>
    <property type="match status" value="1"/>
</dbReference>
<dbReference type="Gene3D" id="1.10.20.10">
    <property type="entry name" value="Histone, subunit A"/>
    <property type="match status" value="1"/>
</dbReference>
<protein>
    <submittedName>
        <fullName evidence="2">Uncharacterized protein</fullName>
    </submittedName>
</protein>
<feature type="compositionally biased region" description="Low complexity" evidence="1">
    <location>
        <begin position="657"/>
        <end position="703"/>
    </location>
</feature>
<keyword evidence="3" id="KW-1185">Reference proteome</keyword>
<dbReference type="GO" id="GO:0046982">
    <property type="term" value="F:protein heterodimerization activity"/>
    <property type="evidence" value="ECO:0007669"/>
    <property type="project" value="InterPro"/>
</dbReference>
<feature type="compositionally biased region" description="Basic residues" evidence="1">
    <location>
        <begin position="331"/>
        <end position="354"/>
    </location>
</feature>
<feature type="compositionally biased region" description="Polar residues" evidence="1">
    <location>
        <begin position="446"/>
        <end position="461"/>
    </location>
</feature>
<feature type="compositionally biased region" description="Basic residues" evidence="1">
    <location>
        <begin position="287"/>
        <end position="299"/>
    </location>
</feature>
<dbReference type="Proteomes" id="UP000029964">
    <property type="component" value="Unassembled WGS sequence"/>
</dbReference>
<feature type="compositionally biased region" description="Basic and acidic residues" evidence="1">
    <location>
        <begin position="429"/>
        <end position="444"/>
    </location>
</feature>
<feature type="compositionally biased region" description="Basic and acidic residues" evidence="1">
    <location>
        <begin position="402"/>
        <end position="411"/>
    </location>
</feature>
<proteinExistence type="predicted"/>
<dbReference type="OrthoDB" id="2420608at2759"/>
<dbReference type="PANTHER" id="PTHR15992">
    <property type="entry name" value="HOLLIDAY JUNCTION RECOGNITION PROTEIN"/>
    <property type="match status" value="1"/>
</dbReference>